<sequence>MKRWIALGVILLGCLCLVVYETSASDRSFFLPEPLGGVKIVIDAGHGGVDGGASSGEIIEKNVTLAIAQKVEKQLKRLGAEVVMTRSTDGDVLDEHAPSEEFSTLRERKKEDIFLRSNLVSKNEPDIFLTIHANAIPEEKWRGAQVFYHKDGHQNSELLAKSIQSTIKESLQNTEREALAIKQIYLLKKAAVPAVLVETGFLSNPEERDLLASQEYQEKMAAAIVTGIESYVNLEFE</sequence>
<dbReference type="Proteomes" id="UP000247416">
    <property type="component" value="Unassembled WGS sequence"/>
</dbReference>
<dbReference type="Pfam" id="PF01520">
    <property type="entry name" value="Amidase_3"/>
    <property type="match status" value="1"/>
</dbReference>
<evidence type="ECO:0000313" key="4">
    <source>
        <dbReference type="Proteomes" id="UP000247416"/>
    </source>
</evidence>
<dbReference type="SMART" id="SM00646">
    <property type="entry name" value="Ami_3"/>
    <property type="match status" value="1"/>
</dbReference>
<evidence type="ECO:0000256" key="1">
    <source>
        <dbReference type="ARBA" id="ARBA00022801"/>
    </source>
</evidence>
<dbReference type="CDD" id="cd02696">
    <property type="entry name" value="MurNAc-LAA"/>
    <property type="match status" value="1"/>
</dbReference>
<gene>
    <name evidence="3" type="ORF">BJ095_103227</name>
</gene>
<dbReference type="InterPro" id="IPR002508">
    <property type="entry name" value="MurNAc-LAA_cat"/>
</dbReference>
<dbReference type="RefSeq" id="WP_107932374.1">
    <property type="nucleotide sequence ID" value="NZ_CP085009.1"/>
</dbReference>
<dbReference type="GO" id="GO:0008745">
    <property type="term" value="F:N-acetylmuramoyl-L-alanine amidase activity"/>
    <property type="evidence" value="ECO:0007669"/>
    <property type="project" value="InterPro"/>
</dbReference>
<accession>A0A318TT86</accession>
<proteinExistence type="predicted"/>
<evidence type="ECO:0000259" key="2">
    <source>
        <dbReference type="SMART" id="SM00646"/>
    </source>
</evidence>
<dbReference type="AlphaFoldDB" id="A0A318TT86"/>
<keyword evidence="1" id="KW-0378">Hydrolase</keyword>
<dbReference type="Gene3D" id="3.40.630.40">
    <property type="entry name" value="Zn-dependent exopeptidases"/>
    <property type="match status" value="1"/>
</dbReference>
<dbReference type="OrthoDB" id="9806267at2"/>
<protein>
    <submittedName>
        <fullName evidence="3">N-acetylmuramoyl-L-alanine amidase</fullName>
    </submittedName>
</protein>
<keyword evidence="4" id="KW-1185">Reference proteome</keyword>
<dbReference type="GO" id="GO:0030288">
    <property type="term" value="C:outer membrane-bounded periplasmic space"/>
    <property type="evidence" value="ECO:0007669"/>
    <property type="project" value="TreeGrafter"/>
</dbReference>
<reference evidence="3 4" key="1">
    <citation type="submission" date="2018-06" db="EMBL/GenBank/DDBJ databases">
        <title>Genomic Encyclopedia of Archaeal and Bacterial Type Strains, Phase II (KMG-II): from individual species to whole genera.</title>
        <authorList>
            <person name="Goeker M."/>
        </authorList>
    </citation>
    <scope>NUCLEOTIDE SEQUENCE [LARGE SCALE GENOMIC DNA]</scope>
    <source>
        <strain evidence="3 4">KACC 16626</strain>
    </source>
</reference>
<comment type="caution">
    <text evidence="3">The sequence shown here is derived from an EMBL/GenBank/DDBJ whole genome shotgun (WGS) entry which is preliminary data.</text>
</comment>
<dbReference type="GO" id="GO:0009253">
    <property type="term" value="P:peptidoglycan catabolic process"/>
    <property type="evidence" value="ECO:0007669"/>
    <property type="project" value="InterPro"/>
</dbReference>
<evidence type="ECO:0000313" key="3">
    <source>
        <dbReference type="EMBL" id="PYF08056.1"/>
    </source>
</evidence>
<organism evidence="3 4">
    <name type="scientific">Ureibacillus chungkukjangi</name>
    <dbReference type="NCBI Taxonomy" id="1202712"/>
    <lineage>
        <taxon>Bacteria</taxon>
        <taxon>Bacillati</taxon>
        <taxon>Bacillota</taxon>
        <taxon>Bacilli</taxon>
        <taxon>Bacillales</taxon>
        <taxon>Caryophanaceae</taxon>
        <taxon>Ureibacillus</taxon>
    </lineage>
</organism>
<dbReference type="SUPFAM" id="SSF53187">
    <property type="entry name" value="Zn-dependent exopeptidases"/>
    <property type="match status" value="1"/>
</dbReference>
<name>A0A318TT86_9BACL</name>
<dbReference type="PANTHER" id="PTHR30404">
    <property type="entry name" value="N-ACETYLMURAMOYL-L-ALANINE AMIDASE"/>
    <property type="match status" value="1"/>
</dbReference>
<dbReference type="PANTHER" id="PTHR30404:SF0">
    <property type="entry name" value="N-ACETYLMURAMOYL-L-ALANINE AMIDASE AMIC"/>
    <property type="match status" value="1"/>
</dbReference>
<feature type="domain" description="MurNAc-LAA" evidence="2">
    <location>
        <begin position="117"/>
        <end position="229"/>
    </location>
</feature>
<dbReference type="EMBL" id="QJTJ01000003">
    <property type="protein sequence ID" value="PYF08056.1"/>
    <property type="molecule type" value="Genomic_DNA"/>
</dbReference>
<dbReference type="InterPro" id="IPR050695">
    <property type="entry name" value="N-acetylmuramoyl_amidase_3"/>
</dbReference>